<dbReference type="GO" id="GO:0005737">
    <property type="term" value="C:cytoplasm"/>
    <property type="evidence" value="ECO:0007669"/>
    <property type="project" value="UniProtKB-SubCell"/>
</dbReference>
<evidence type="ECO:0000313" key="5">
    <source>
        <dbReference type="Proteomes" id="UP000221080"/>
    </source>
</evidence>
<dbReference type="FunFam" id="2.60.120.650:FF:000018">
    <property type="entry name" value="HSPB1-associated protein 1 homolog"/>
    <property type="match status" value="1"/>
</dbReference>
<proteinExistence type="predicted"/>
<dbReference type="Gene3D" id="2.60.120.650">
    <property type="entry name" value="Cupin"/>
    <property type="match status" value="1"/>
</dbReference>
<dbReference type="PANTHER" id="PTHR12461">
    <property type="entry name" value="HYPOXIA-INDUCIBLE FACTOR 1 ALPHA INHIBITOR-RELATED"/>
    <property type="match status" value="1"/>
</dbReference>
<gene>
    <name evidence="6" type="primary">hspbap1</name>
</gene>
<evidence type="ECO:0000256" key="1">
    <source>
        <dbReference type="ARBA" id="ARBA00004496"/>
    </source>
</evidence>
<reference evidence="5" key="1">
    <citation type="journal article" date="2016" name="Nat. Commun.">
        <title>The channel catfish genome sequence provides insights into the evolution of scale formation in teleosts.</title>
        <authorList>
            <person name="Liu Z."/>
            <person name="Liu S."/>
            <person name="Yao J."/>
            <person name="Bao L."/>
            <person name="Zhang J."/>
            <person name="Li Y."/>
            <person name="Jiang C."/>
            <person name="Sun L."/>
            <person name="Wang R."/>
            <person name="Zhang Y."/>
            <person name="Zhou T."/>
            <person name="Zeng Q."/>
            <person name="Fu Q."/>
            <person name="Gao S."/>
            <person name="Li N."/>
            <person name="Koren S."/>
            <person name="Jiang Y."/>
            <person name="Zimin A."/>
            <person name="Xu P."/>
            <person name="Phillippy A.M."/>
            <person name="Geng X."/>
            <person name="Song L."/>
            <person name="Sun F."/>
            <person name="Li C."/>
            <person name="Wang X."/>
            <person name="Chen A."/>
            <person name="Jin Y."/>
            <person name="Yuan Z."/>
            <person name="Yang Y."/>
            <person name="Tan S."/>
            <person name="Peatman E."/>
            <person name="Lu J."/>
            <person name="Qin Z."/>
            <person name="Dunham R."/>
            <person name="Li Z."/>
            <person name="Sonstegard T."/>
            <person name="Feng J."/>
            <person name="Danzmann R.G."/>
            <person name="Schroeder S."/>
            <person name="Scheffler B."/>
            <person name="Duke M.V."/>
            <person name="Ballard L."/>
            <person name="Kucuktas H."/>
            <person name="Kaltenboeck L."/>
            <person name="Liu H."/>
            <person name="Armbruster J."/>
            <person name="Xie Y."/>
            <person name="Kirby M.L."/>
            <person name="Tian Y."/>
            <person name="Flanagan M.E."/>
            <person name="Mu W."/>
            <person name="Waldbieser G.C."/>
        </authorList>
    </citation>
    <scope>NUCLEOTIDE SEQUENCE [LARGE SCALE GENOMIC DNA]</scope>
    <source>
        <strain evidence="5">SDA103</strain>
    </source>
</reference>
<dbReference type="PANTHER" id="PTHR12461:SF43">
    <property type="entry name" value="HSPB1-ASSOCIATED PROTEIN 1"/>
    <property type="match status" value="1"/>
</dbReference>
<name>A0A2D0R317_ICTPU</name>
<dbReference type="PROSITE" id="PS51184">
    <property type="entry name" value="JMJC"/>
    <property type="match status" value="1"/>
</dbReference>
<dbReference type="InterPro" id="IPR003347">
    <property type="entry name" value="JmjC_dom"/>
</dbReference>
<dbReference type="GeneID" id="108266350"/>
<feature type="region of interest" description="Disordered" evidence="4">
    <location>
        <begin position="451"/>
        <end position="470"/>
    </location>
</feature>
<evidence type="ECO:0000313" key="6">
    <source>
        <dbReference type="RefSeq" id="XP_017324998.1"/>
    </source>
</evidence>
<dbReference type="OrthoDB" id="47172at2759"/>
<feature type="region of interest" description="Disordered" evidence="4">
    <location>
        <begin position="373"/>
        <end position="397"/>
    </location>
</feature>
<evidence type="ECO:0000256" key="3">
    <source>
        <dbReference type="ARBA" id="ARBA00037342"/>
    </source>
</evidence>
<dbReference type="KEGG" id="ipu:108266350"/>
<dbReference type="CTD" id="79663"/>
<accession>A0A2D0R317</accession>
<dbReference type="SMART" id="SM00558">
    <property type="entry name" value="JmjC"/>
    <property type="match status" value="1"/>
</dbReference>
<dbReference type="SUPFAM" id="SSF51197">
    <property type="entry name" value="Clavaminate synthase-like"/>
    <property type="match status" value="1"/>
</dbReference>
<reference evidence="6" key="2">
    <citation type="submission" date="2025-08" db="UniProtKB">
        <authorList>
            <consortium name="RefSeq"/>
        </authorList>
    </citation>
    <scope>IDENTIFICATION</scope>
    <source>
        <tissue evidence="6">Blood</tissue>
    </source>
</reference>
<organism evidence="5 6">
    <name type="scientific">Ictalurus punctatus</name>
    <name type="common">Channel catfish</name>
    <name type="synonym">Silurus punctatus</name>
    <dbReference type="NCBI Taxonomy" id="7998"/>
    <lineage>
        <taxon>Eukaryota</taxon>
        <taxon>Metazoa</taxon>
        <taxon>Chordata</taxon>
        <taxon>Craniata</taxon>
        <taxon>Vertebrata</taxon>
        <taxon>Euteleostomi</taxon>
        <taxon>Actinopterygii</taxon>
        <taxon>Neopterygii</taxon>
        <taxon>Teleostei</taxon>
        <taxon>Ostariophysi</taxon>
        <taxon>Siluriformes</taxon>
        <taxon>Ictaluridae</taxon>
        <taxon>Ictalurus</taxon>
    </lineage>
</organism>
<dbReference type="RefSeq" id="XP_017324998.1">
    <property type="nucleotide sequence ID" value="XM_017469509.3"/>
</dbReference>
<keyword evidence="5" id="KW-1185">Reference proteome</keyword>
<feature type="compositionally biased region" description="Basic and acidic residues" evidence="4">
    <location>
        <begin position="451"/>
        <end position="461"/>
    </location>
</feature>
<protein>
    <submittedName>
        <fullName evidence="6">HSPB1-associated protein 1 homolog isoform X1</fullName>
    </submittedName>
</protein>
<dbReference type="InterPro" id="IPR041667">
    <property type="entry name" value="Cupin_8"/>
</dbReference>
<evidence type="ECO:0000256" key="2">
    <source>
        <dbReference type="ARBA" id="ARBA00022490"/>
    </source>
</evidence>
<dbReference type="Proteomes" id="UP000221080">
    <property type="component" value="Chromosome 6"/>
</dbReference>
<evidence type="ECO:0000256" key="4">
    <source>
        <dbReference type="SAM" id="MobiDB-lite"/>
    </source>
</evidence>
<sequence>MRLSQPVVTTHCRNCNYCVRHLGSVWPLLTRRPPSWQSLNGWSFASVTSADMATKPFRPEEARRIMQFLHRPAVFLNMTDNWPGRDWTLEHLALCLEEKPVRFRIGKRCEQKAPLFETECSYVEATLTEFLCWMRGSDAASVGPFADYPLSEYWAYADYKYISLLFQDKDTMFKDVVWSDFGYPGHDGRESTLWVGTNGANTPCHLDSYGCNLVFQIQGRKRWHLFPPDDAECMYPTRIPYEESSVFSQVNVKRPDMRRFPAFRRARSYFVTLEPGQVLFVPRHWWHYVESVDPVTVSVNSWIEMEVDDEARIGEALTKTIICAIKTKPSVDNKDNWLNPTEDGIATHDENMQYLNLAVKAYMNKKSLHSEDLGRCAEKPSPSALKRDSSGQLKTPVTEPVTSFSLPFGPHLIPVTCHADMSEEPIVTNPKDALISKDNTLFYMRKRTKPLHTEPHGKEEAISVSEEEDGNGGAMCSQISTNDVLDCLLHPDVIALVTKLMIDRQKELD</sequence>
<dbReference type="Pfam" id="PF13621">
    <property type="entry name" value="Cupin_8"/>
    <property type="match status" value="1"/>
</dbReference>
<dbReference type="STRING" id="7998.ENSIPUP00000027151"/>
<dbReference type="AlphaFoldDB" id="A0A2D0R317"/>
<comment type="subcellular location">
    <subcellularLocation>
        <location evidence="1">Cytoplasm</location>
    </subcellularLocation>
</comment>
<keyword evidence="2" id="KW-0963">Cytoplasm</keyword>
<comment type="function">
    <text evidence="3">May play a role in cellular stress response.</text>
</comment>